<comment type="function">
    <text evidence="8">Hydrolyzes ribosome-free peptidyl-tRNAs (with 1 or more amino acids incorporated), which drop off the ribosome during protein synthesis, or as a result of ribosome stalling.</text>
</comment>
<keyword evidence="4 8" id="KW-0694">RNA-binding</keyword>
<feature type="site" description="Stabilizes the basic form of H active site to accept a proton" evidence="8">
    <location>
        <position position="91"/>
    </location>
</feature>
<dbReference type="GO" id="GO:0005737">
    <property type="term" value="C:cytoplasm"/>
    <property type="evidence" value="ECO:0007669"/>
    <property type="project" value="UniProtKB-SubCell"/>
</dbReference>
<keyword evidence="3 8" id="KW-0378">Hydrolase</keyword>
<feature type="site" description="Discriminates between blocked and unblocked aminoacyl-tRNA" evidence="8">
    <location>
        <position position="9"/>
    </location>
</feature>
<evidence type="ECO:0000313" key="11">
    <source>
        <dbReference type="EMBL" id="SFB31693.1"/>
    </source>
</evidence>
<proteinExistence type="inferred from homology"/>
<feature type="binding site" evidence="8">
    <location>
        <position position="64"/>
    </location>
    <ligand>
        <name>tRNA</name>
        <dbReference type="ChEBI" id="CHEBI:17843"/>
    </ligand>
</feature>
<dbReference type="GO" id="GO:0004045">
    <property type="term" value="F:peptidyl-tRNA hydrolase activity"/>
    <property type="evidence" value="ECO:0007669"/>
    <property type="project" value="UniProtKB-UniRule"/>
</dbReference>
<protein>
    <recommendedName>
        <fullName evidence="7 8">Peptidyl-tRNA hydrolase</fullName>
        <shortName evidence="8">Pth</shortName>
        <ecNumber evidence="1 8">3.1.1.29</ecNumber>
    </recommendedName>
</protein>
<dbReference type="PANTHER" id="PTHR17224">
    <property type="entry name" value="PEPTIDYL-TRNA HYDROLASE"/>
    <property type="match status" value="1"/>
</dbReference>
<dbReference type="Gene3D" id="3.40.50.1470">
    <property type="entry name" value="Peptidyl-tRNA hydrolase"/>
    <property type="match status" value="1"/>
</dbReference>
<dbReference type="PROSITE" id="PS01195">
    <property type="entry name" value="PEPT_TRNA_HYDROL_1"/>
    <property type="match status" value="1"/>
</dbReference>
<keyword evidence="2 8" id="KW-0820">tRNA-binding</keyword>
<dbReference type="InterPro" id="IPR001328">
    <property type="entry name" value="Pept_tRNA_hydro"/>
</dbReference>
<evidence type="ECO:0000313" key="12">
    <source>
        <dbReference type="Proteomes" id="UP000198642"/>
    </source>
</evidence>
<organism evidence="11 12">
    <name type="scientific">Lentibacillus halodurans</name>
    <dbReference type="NCBI Taxonomy" id="237679"/>
    <lineage>
        <taxon>Bacteria</taxon>
        <taxon>Bacillati</taxon>
        <taxon>Bacillota</taxon>
        <taxon>Bacilli</taxon>
        <taxon>Bacillales</taxon>
        <taxon>Bacillaceae</taxon>
        <taxon>Lentibacillus</taxon>
    </lineage>
</organism>
<dbReference type="GO" id="GO:0072344">
    <property type="term" value="P:rescue of stalled ribosome"/>
    <property type="evidence" value="ECO:0007669"/>
    <property type="project" value="UniProtKB-UniRule"/>
</dbReference>
<accession>A0A1I1A5J7</accession>
<dbReference type="InterPro" id="IPR018171">
    <property type="entry name" value="Pept_tRNA_hydro_CS"/>
</dbReference>
<comment type="catalytic activity">
    <reaction evidence="6 8 9">
        <text>an N-acyl-L-alpha-aminoacyl-tRNA + H2O = an N-acyl-L-amino acid + a tRNA + H(+)</text>
        <dbReference type="Rhea" id="RHEA:54448"/>
        <dbReference type="Rhea" id="RHEA-COMP:10123"/>
        <dbReference type="Rhea" id="RHEA-COMP:13883"/>
        <dbReference type="ChEBI" id="CHEBI:15377"/>
        <dbReference type="ChEBI" id="CHEBI:15378"/>
        <dbReference type="ChEBI" id="CHEBI:59874"/>
        <dbReference type="ChEBI" id="CHEBI:78442"/>
        <dbReference type="ChEBI" id="CHEBI:138191"/>
        <dbReference type="EC" id="3.1.1.29"/>
    </reaction>
</comment>
<evidence type="ECO:0000256" key="7">
    <source>
        <dbReference type="ARBA" id="ARBA00050038"/>
    </source>
</evidence>
<evidence type="ECO:0000256" key="5">
    <source>
        <dbReference type="ARBA" id="ARBA00038063"/>
    </source>
</evidence>
<feature type="binding site" evidence="8">
    <location>
        <position position="66"/>
    </location>
    <ligand>
        <name>tRNA</name>
        <dbReference type="ChEBI" id="CHEBI:17843"/>
    </ligand>
</feature>
<dbReference type="FunFam" id="3.40.50.1470:FF:000001">
    <property type="entry name" value="Peptidyl-tRNA hydrolase"/>
    <property type="match status" value="1"/>
</dbReference>
<dbReference type="HAMAP" id="MF_00083">
    <property type="entry name" value="Pept_tRNA_hydro_bact"/>
    <property type="match status" value="1"/>
</dbReference>
<dbReference type="Proteomes" id="UP000198642">
    <property type="component" value="Unassembled WGS sequence"/>
</dbReference>
<comment type="subunit">
    <text evidence="8">Monomer.</text>
</comment>
<name>A0A1I1A5J7_9BACI</name>
<dbReference type="CDD" id="cd00462">
    <property type="entry name" value="PTH"/>
    <property type="match status" value="1"/>
</dbReference>
<comment type="similarity">
    <text evidence="5 8 10">Belongs to the PTH family.</text>
</comment>
<dbReference type="Pfam" id="PF01195">
    <property type="entry name" value="Pept_tRNA_hydro"/>
    <property type="match status" value="1"/>
</dbReference>
<evidence type="ECO:0000256" key="2">
    <source>
        <dbReference type="ARBA" id="ARBA00022555"/>
    </source>
</evidence>
<dbReference type="GO" id="GO:0006515">
    <property type="term" value="P:protein quality control for misfolded or incompletely synthesized proteins"/>
    <property type="evidence" value="ECO:0007669"/>
    <property type="project" value="UniProtKB-UniRule"/>
</dbReference>
<evidence type="ECO:0000256" key="9">
    <source>
        <dbReference type="RuleBase" id="RU000673"/>
    </source>
</evidence>
<dbReference type="GO" id="GO:0000049">
    <property type="term" value="F:tRNA binding"/>
    <property type="evidence" value="ECO:0007669"/>
    <property type="project" value="UniProtKB-UniRule"/>
</dbReference>
<dbReference type="AlphaFoldDB" id="A0A1I1A5J7"/>
<sequence>MKCVVGLGNPGRKYSKTRHNIGFMVIDELAGRHRWKLKKDKFKGRSTVETSDGEKVILLKPQTFMNLSGESVRPVMDFYQIAPENVLVIYDDLDLPAGKIRLRQKGGHGGHNGIRSIIDHLGTKEFKRLRIGIGRPAAAIPVVDYVLQSFSSEQQDDVESGIKKSADACETWLQKPFAEVMNEFNS</sequence>
<dbReference type="OrthoDB" id="9800507at2"/>
<evidence type="ECO:0000256" key="10">
    <source>
        <dbReference type="RuleBase" id="RU004320"/>
    </source>
</evidence>
<reference evidence="11 12" key="1">
    <citation type="submission" date="2016-10" db="EMBL/GenBank/DDBJ databases">
        <authorList>
            <person name="de Groot N.N."/>
        </authorList>
    </citation>
    <scope>NUCLEOTIDE SEQUENCE [LARGE SCALE GENOMIC DNA]</scope>
    <source>
        <strain evidence="11 12">CGMCC 1.3702</strain>
    </source>
</reference>
<dbReference type="NCBIfam" id="TIGR00447">
    <property type="entry name" value="pth"/>
    <property type="match status" value="1"/>
</dbReference>
<keyword evidence="8" id="KW-0963">Cytoplasm</keyword>
<evidence type="ECO:0000256" key="3">
    <source>
        <dbReference type="ARBA" id="ARBA00022801"/>
    </source>
</evidence>
<dbReference type="EC" id="3.1.1.29" evidence="1 8"/>
<dbReference type="InterPro" id="IPR036416">
    <property type="entry name" value="Pept_tRNA_hydro_sf"/>
</dbReference>
<gene>
    <name evidence="8" type="primary">pth</name>
    <name evidence="11" type="ORF">SAMN04488072_11561</name>
</gene>
<comment type="subcellular location">
    <subcellularLocation>
        <location evidence="8">Cytoplasm</location>
    </subcellularLocation>
</comment>
<feature type="active site" description="Proton acceptor" evidence="8">
    <location>
        <position position="19"/>
    </location>
</feature>
<keyword evidence="12" id="KW-1185">Reference proteome</keyword>
<dbReference type="PANTHER" id="PTHR17224:SF1">
    <property type="entry name" value="PEPTIDYL-TRNA HYDROLASE"/>
    <property type="match status" value="1"/>
</dbReference>
<evidence type="ECO:0000256" key="8">
    <source>
        <dbReference type="HAMAP-Rule" id="MF_00083"/>
    </source>
</evidence>
<evidence type="ECO:0000256" key="4">
    <source>
        <dbReference type="ARBA" id="ARBA00022884"/>
    </source>
</evidence>
<dbReference type="STRING" id="237679.SAMN04488072_11561"/>
<feature type="binding site" evidence="8">
    <location>
        <position position="14"/>
    </location>
    <ligand>
        <name>tRNA</name>
        <dbReference type="ChEBI" id="CHEBI:17843"/>
    </ligand>
</feature>
<comment type="function">
    <text evidence="8">Catalyzes the release of premature peptidyl moieties from peptidyl-tRNA molecules trapped in stalled 50S ribosomal subunits, and thus maintains levels of free tRNAs and 50S ribosomes.</text>
</comment>
<dbReference type="RefSeq" id="WP_090240566.1">
    <property type="nucleotide sequence ID" value="NZ_FOJW01000015.1"/>
</dbReference>
<dbReference type="EMBL" id="FOJW01000015">
    <property type="protein sequence ID" value="SFB31693.1"/>
    <property type="molecule type" value="Genomic_DNA"/>
</dbReference>
<dbReference type="PROSITE" id="PS01196">
    <property type="entry name" value="PEPT_TRNA_HYDROL_2"/>
    <property type="match status" value="1"/>
</dbReference>
<feature type="binding site" evidence="8">
    <location>
        <position position="112"/>
    </location>
    <ligand>
        <name>tRNA</name>
        <dbReference type="ChEBI" id="CHEBI:17843"/>
    </ligand>
</feature>
<evidence type="ECO:0000256" key="6">
    <source>
        <dbReference type="ARBA" id="ARBA00048707"/>
    </source>
</evidence>
<dbReference type="SUPFAM" id="SSF53178">
    <property type="entry name" value="Peptidyl-tRNA hydrolase-like"/>
    <property type="match status" value="1"/>
</dbReference>
<evidence type="ECO:0000256" key="1">
    <source>
        <dbReference type="ARBA" id="ARBA00013260"/>
    </source>
</evidence>